<organism evidence="1 2">
    <name type="scientific">Burkholderia singularis</name>
    <dbReference type="NCBI Taxonomy" id="1503053"/>
    <lineage>
        <taxon>Bacteria</taxon>
        <taxon>Pseudomonadati</taxon>
        <taxon>Pseudomonadota</taxon>
        <taxon>Betaproteobacteria</taxon>
        <taxon>Burkholderiales</taxon>
        <taxon>Burkholderiaceae</taxon>
        <taxon>Burkholderia</taxon>
        <taxon>pseudomallei group</taxon>
    </lineage>
</organism>
<comment type="caution">
    <text evidence="1">The sequence shown here is derived from an EMBL/GenBank/DDBJ whole genome shotgun (WGS) entry which is preliminary data.</text>
</comment>
<keyword evidence="2" id="KW-1185">Reference proteome</keyword>
<name>A0A103DVU6_9BURK</name>
<dbReference type="Proteomes" id="UP000062788">
    <property type="component" value="Unassembled WGS sequence"/>
</dbReference>
<dbReference type="EMBL" id="LOWA01000057">
    <property type="protein sequence ID" value="KVE23657.1"/>
    <property type="molecule type" value="Genomic_DNA"/>
</dbReference>
<sequence>MSDAASHCIETGPNRFRARAIRSRIADAESSAASTLYEAQPFGLFPQPRRDADASRRALCHRIALGGQRARAVCFHPYAAGGIAEDGERTSRAMRARRRDAVFDMARADRLRMAH</sequence>
<reference evidence="1 2" key="1">
    <citation type="submission" date="2015-11" db="EMBL/GenBank/DDBJ databases">
        <title>Expanding the genomic diversity of Burkholderia species for the development of highly accurate diagnostics.</title>
        <authorList>
            <person name="Sahl J."/>
            <person name="Keim P."/>
            <person name="Wagner D."/>
        </authorList>
    </citation>
    <scope>NUCLEOTIDE SEQUENCE [LARGE SCALE GENOMIC DNA]</scope>
    <source>
        <strain evidence="1 2">TSV85</strain>
    </source>
</reference>
<evidence type="ECO:0000313" key="2">
    <source>
        <dbReference type="Proteomes" id="UP000062788"/>
    </source>
</evidence>
<protein>
    <submittedName>
        <fullName evidence="1">Uncharacterized protein</fullName>
    </submittedName>
</protein>
<proteinExistence type="predicted"/>
<dbReference type="AlphaFoldDB" id="A0A103DVU6"/>
<accession>A0A103DVU6</accession>
<gene>
    <name evidence="1" type="ORF">WS67_23630</name>
</gene>
<dbReference type="RefSeq" id="WP_059520544.1">
    <property type="nucleotide sequence ID" value="NZ_LOWA01000057.1"/>
</dbReference>
<evidence type="ECO:0000313" key="1">
    <source>
        <dbReference type="EMBL" id="KVE23657.1"/>
    </source>
</evidence>